<comment type="catalytic activity">
    <reaction evidence="7">
        <text>L-threonyl-[protein] + ATP = O-phospho-L-threonyl-[protein] + ADP + H(+)</text>
        <dbReference type="Rhea" id="RHEA:46608"/>
        <dbReference type="Rhea" id="RHEA-COMP:11060"/>
        <dbReference type="Rhea" id="RHEA-COMP:11605"/>
        <dbReference type="ChEBI" id="CHEBI:15378"/>
        <dbReference type="ChEBI" id="CHEBI:30013"/>
        <dbReference type="ChEBI" id="CHEBI:30616"/>
        <dbReference type="ChEBI" id="CHEBI:61977"/>
        <dbReference type="ChEBI" id="CHEBI:456216"/>
        <dbReference type="EC" id="2.7.11.11"/>
    </reaction>
</comment>
<evidence type="ECO:0000259" key="12">
    <source>
        <dbReference type="PROSITE" id="PS51285"/>
    </source>
</evidence>
<dbReference type="Proteomes" id="UP001600888">
    <property type="component" value="Unassembled WGS sequence"/>
</dbReference>
<dbReference type="InterPro" id="IPR008271">
    <property type="entry name" value="Ser/Thr_kinase_AS"/>
</dbReference>
<evidence type="ECO:0000256" key="1">
    <source>
        <dbReference type="ARBA" id="ARBA00012444"/>
    </source>
</evidence>
<dbReference type="PROSITE" id="PS50011">
    <property type="entry name" value="PROTEIN_KINASE_DOM"/>
    <property type="match status" value="1"/>
</dbReference>
<accession>A0ABR4DPI1</accession>
<evidence type="ECO:0000256" key="2">
    <source>
        <dbReference type="ARBA" id="ARBA00022527"/>
    </source>
</evidence>
<dbReference type="PROSITE" id="PS00107">
    <property type="entry name" value="PROTEIN_KINASE_ATP"/>
    <property type="match status" value="1"/>
</dbReference>
<evidence type="ECO:0000256" key="9">
    <source>
        <dbReference type="PROSITE-ProRule" id="PRU10141"/>
    </source>
</evidence>
<dbReference type="Gene3D" id="1.10.510.10">
    <property type="entry name" value="Transferase(Phosphotransferase) domain 1"/>
    <property type="match status" value="1"/>
</dbReference>
<keyword evidence="4 9" id="KW-0547">Nucleotide-binding</keyword>
<evidence type="ECO:0000313" key="14">
    <source>
        <dbReference type="Proteomes" id="UP001600888"/>
    </source>
</evidence>
<dbReference type="InterPro" id="IPR000719">
    <property type="entry name" value="Prot_kinase_dom"/>
</dbReference>
<reference evidence="13 14" key="1">
    <citation type="submission" date="2024-03" db="EMBL/GenBank/DDBJ databases">
        <title>A high-quality draft genome sequence of Diaporthe vaccinii, a causative agent of upright dieback and viscid rot disease in cranberry plants.</title>
        <authorList>
            <person name="Sarrasin M."/>
            <person name="Lang B.F."/>
            <person name="Burger G."/>
        </authorList>
    </citation>
    <scope>NUCLEOTIDE SEQUENCE [LARGE SCALE GENOMIC DNA]</scope>
    <source>
        <strain evidence="13 14">IS7</strain>
    </source>
</reference>
<feature type="binding site" evidence="9">
    <location>
        <position position="86"/>
    </location>
    <ligand>
        <name>ATP</name>
        <dbReference type="ChEBI" id="CHEBI:30616"/>
    </ligand>
</feature>
<keyword evidence="14" id="KW-1185">Reference proteome</keyword>
<name>A0ABR4DPI1_9PEZI</name>
<gene>
    <name evidence="13" type="ORF">FJTKL_07168</name>
</gene>
<dbReference type="SMART" id="SM00220">
    <property type="entry name" value="S_TKc"/>
    <property type="match status" value="1"/>
</dbReference>
<dbReference type="Pfam" id="PF00069">
    <property type="entry name" value="Pkinase"/>
    <property type="match status" value="1"/>
</dbReference>
<feature type="domain" description="AGC-kinase C-terminal" evidence="12">
    <location>
        <begin position="320"/>
        <end position="377"/>
    </location>
</feature>
<evidence type="ECO:0000256" key="7">
    <source>
        <dbReference type="ARBA" id="ARBA00047292"/>
    </source>
</evidence>
<evidence type="ECO:0000313" key="13">
    <source>
        <dbReference type="EMBL" id="KAL2272259.1"/>
    </source>
</evidence>
<evidence type="ECO:0000256" key="10">
    <source>
        <dbReference type="RuleBase" id="RU000304"/>
    </source>
</evidence>
<evidence type="ECO:0000256" key="5">
    <source>
        <dbReference type="ARBA" id="ARBA00022777"/>
    </source>
</evidence>
<feature type="domain" description="Protein kinase" evidence="11">
    <location>
        <begin position="51"/>
        <end position="319"/>
    </location>
</feature>
<comment type="similarity">
    <text evidence="10">Belongs to the protein kinase superfamily.</text>
</comment>
<dbReference type="PANTHER" id="PTHR24353">
    <property type="entry name" value="CYCLIC NUCLEOTIDE-DEPENDENT PROTEIN KINASE"/>
    <property type="match status" value="1"/>
</dbReference>
<keyword evidence="3" id="KW-0808">Transferase</keyword>
<comment type="caution">
    <text evidence="13">The sequence shown here is derived from an EMBL/GenBank/DDBJ whole genome shotgun (WGS) entry which is preliminary data.</text>
</comment>
<proteinExistence type="inferred from homology"/>
<dbReference type="PANTHER" id="PTHR24353:SF37">
    <property type="entry name" value="CAMP-DEPENDENT PROTEIN KINASE CATALYTIC SUBUNIT PRKX"/>
    <property type="match status" value="1"/>
</dbReference>
<dbReference type="SUPFAM" id="SSF56112">
    <property type="entry name" value="Protein kinase-like (PK-like)"/>
    <property type="match status" value="1"/>
</dbReference>
<evidence type="ECO:0000256" key="3">
    <source>
        <dbReference type="ARBA" id="ARBA00022679"/>
    </source>
</evidence>
<dbReference type="InterPro" id="IPR011009">
    <property type="entry name" value="Kinase-like_dom_sf"/>
</dbReference>
<dbReference type="EMBL" id="JBAWTH010000261">
    <property type="protein sequence ID" value="KAL2272259.1"/>
    <property type="molecule type" value="Genomic_DNA"/>
</dbReference>
<sequence>MAEALHGLPPILGHDDESRHLIDLPLINSRIISALPGHDLSTAEHWTMDDFVIVRTLGHGTFARVCLVQLANPQNEIDSRKVFALKVLRKTRVIKLKQIMHVWQERKILRDVSDHPFITKLLGSFSDLDSLYLVLEYVPGGELFTYLRQFHRLDEEAARFYAAKIVLVFEYLHWEQGGVVYRDLKPENLLLDEDGHIKLADFGFAKRLQEQNYPTKTYTLCGTPEYLAPEVLYNNGYTTTVDWWSLGILIYEFLVGNPPFWSGDASEIYKQILKKPITFPRDLDISNQAKDLIQSLCNKDPSRRLGSHGSYMVKDHPFFRGVNWSDVYNRRFKGPIQPPVRFPGDSQCFVLYPEIDPRCDAYSIDMKEEYDSYFKDF</sequence>
<dbReference type="PROSITE" id="PS51285">
    <property type="entry name" value="AGC_KINASE_CTER"/>
    <property type="match status" value="1"/>
</dbReference>
<keyword evidence="2 10" id="KW-0723">Serine/threonine-protein kinase</keyword>
<evidence type="ECO:0000256" key="4">
    <source>
        <dbReference type="ARBA" id="ARBA00022741"/>
    </source>
</evidence>
<organism evidence="13 14">
    <name type="scientific">Diaporthe vaccinii</name>
    <dbReference type="NCBI Taxonomy" id="105482"/>
    <lineage>
        <taxon>Eukaryota</taxon>
        <taxon>Fungi</taxon>
        <taxon>Dikarya</taxon>
        <taxon>Ascomycota</taxon>
        <taxon>Pezizomycotina</taxon>
        <taxon>Sordariomycetes</taxon>
        <taxon>Sordariomycetidae</taxon>
        <taxon>Diaporthales</taxon>
        <taxon>Diaporthaceae</taxon>
        <taxon>Diaporthe</taxon>
        <taxon>Diaporthe eres species complex</taxon>
    </lineage>
</organism>
<dbReference type="InterPro" id="IPR017441">
    <property type="entry name" value="Protein_kinase_ATP_BS"/>
</dbReference>
<keyword evidence="6 9" id="KW-0067">ATP-binding</keyword>
<protein>
    <recommendedName>
        <fullName evidence="1">cAMP-dependent protein kinase</fullName>
        <ecNumber evidence="1">2.7.11.11</ecNumber>
    </recommendedName>
</protein>
<evidence type="ECO:0000256" key="6">
    <source>
        <dbReference type="ARBA" id="ARBA00022840"/>
    </source>
</evidence>
<evidence type="ECO:0000259" key="11">
    <source>
        <dbReference type="PROSITE" id="PS50011"/>
    </source>
</evidence>
<evidence type="ECO:0000256" key="8">
    <source>
        <dbReference type="ARBA" id="ARBA00047454"/>
    </source>
</evidence>
<dbReference type="EC" id="2.7.11.11" evidence="1"/>
<dbReference type="InterPro" id="IPR000961">
    <property type="entry name" value="AGC-kinase_C"/>
</dbReference>
<comment type="catalytic activity">
    <reaction evidence="8">
        <text>L-seryl-[protein] + ATP = O-phospho-L-seryl-[protein] + ADP + H(+)</text>
        <dbReference type="Rhea" id="RHEA:17989"/>
        <dbReference type="Rhea" id="RHEA-COMP:9863"/>
        <dbReference type="Rhea" id="RHEA-COMP:11604"/>
        <dbReference type="ChEBI" id="CHEBI:15378"/>
        <dbReference type="ChEBI" id="CHEBI:29999"/>
        <dbReference type="ChEBI" id="CHEBI:30616"/>
        <dbReference type="ChEBI" id="CHEBI:83421"/>
        <dbReference type="ChEBI" id="CHEBI:456216"/>
        <dbReference type="EC" id="2.7.11.11"/>
    </reaction>
</comment>
<dbReference type="Gene3D" id="3.30.200.20">
    <property type="entry name" value="Phosphorylase Kinase, domain 1"/>
    <property type="match status" value="1"/>
</dbReference>
<dbReference type="PROSITE" id="PS00108">
    <property type="entry name" value="PROTEIN_KINASE_ST"/>
    <property type="match status" value="1"/>
</dbReference>
<keyword evidence="5" id="KW-0418">Kinase</keyword>